<evidence type="ECO:0000256" key="1">
    <source>
        <dbReference type="ARBA" id="ARBA00004418"/>
    </source>
</evidence>
<name>S3H5K3_9HYPH</name>
<dbReference type="GO" id="GO:0042597">
    <property type="term" value="C:periplasmic space"/>
    <property type="evidence" value="ECO:0007669"/>
    <property type="project" value="UniProtKB-SubCell"/>
</dbReference>
<evidence type="ECO:0000313" key="5">
    <source>
        <dbReference type="EMBL" id="EPE94019.1"/>
    </source>
</evidence>
<evidence type="ECO:0000256" key="2">
    <source>
        <dbReference type="ARBA" id="ARBA00022729"/>
    </source>
</evidence>
<comment type="subcellular location">
    <subcellularLocation>
        <location evidence="1">Periplasm</location>
    </subcellularLocation>
</comment>
<accession>S3H5K3</accession>
<feature type="domain" description="Solute-binding protein family 3/N-terminal" evidence="4">
    <location>
        <begin position="39"/>
        <end position="274"/>
    </location>
</feature>
<dbReference type="Pfam" id="PF00497">
    <property type="entry name" value="SBP_bac_3"/>
    <property type="match status" value="1"/>
</dbReference>
<dbReference type="SUPFAM" id="SSF53850">
    <property type="entry name" value="Periplasmic binding protein-like II"/>
    <property type="match status" value="1"/>
</dbReference>
<dbReference type="RefSeq" id="WP_016558789.1">
    <property type="nucleotide sequence ID" value="NZ_AEYE02000038.1"/>
</dbReference>
<dbReference type="HOGENOM" id="CLU_019602_18_5_5"/>
<proteinExistence type="predicted"/>
<feature type="chain" id="PRO_5004508873" evidence="3">
    <location>
        <begin position="28"/>
        <end position="279"/>
    </location>
</feature>
<dbReference type="PANTHER" id="PTHR35936:SF19">
    <property type="entry name" value="AMINO-ACID-BINDING PROTEIN YXEM-RELATED"/>
    <property type="match status" value="1"/>
</dbReference>
<dbReference type="PANTHER" id="PTHR35936">
    <property type="entry name" value="MEMBRANE-BOUND LYTIC MUREIN TRANSGLYCOSYLASE F"/>
    <property type="match status" value="1"/>
</dbReference>
<evidence type="ECO:0000313" key="6">
    <source>
        <dbReference type="Proteomes" id="UP000014411"/>
    </source>
</evidence>
<geneLocation type="plasmid" evidence="5">
    <name>pRg502a</name>
</geneLocation>
<reference evidence="5 6" key="1">
    <citation type="journal article" date="2012" name="J. Bacteriol.">
        <title>Genome sequence of Rhizobium grahamii CCGE502, a broad-host-range symbiont with low nodulation competitiveness in Phaseolus vulgaris.</title>
        <authorList>
            <person name="Althabegoiti M.J."/>
            <person name="Lozano L."/>
            <person name="Torres-Tejerizo G."/>
            <person name="Ormeno-Orrillo E."/>
            <person name="Rogel M.A."/>
            <person name="Gonzalez V."/>
            <person name="Martinez-Romero E."/>
        </authorList>
    </citation>
    <scope>NUCLEOTIDE SEQUENCE [LARGE SCALE GENOMIC DNA]</scope>
    <source>
        <strain evidence="5 6">CCGE 502</strain>
        <plasmid evidence="5">pRg502a</plasmid>
    </source>
</reference>
<dbReference type="Proteomes" id="UP000014411">
    <property type="component" value="Unassembled WGS sequence"/>
</dbReference>
<gene>
    <name evidence="5" type="ORF">RGCCGE502_34601</name>
</gene>
<protein>
    <submittedName>
        <fullName evidence="5">Family 3 extracellular solute-binding protein</fullName>
    </submittedName>
</protein>
<dbReference type="EMBL" id="AEYE02000038">
    <property type="protein sequence ID" value="EPE94019.1"/>
    <property type="molecule type" value="Genomic_DNA"/>
</dbReference>
<keyword evidence="6" id="KW-1185">Reference proteome</keyword>
<dbReference type="InterPro" id="IPR001638">
    <property type="entry name" value="Solute-binding_3/MltF_N"/>
</dbReference>
<dbReference type="Gene3D" id="3.40.190.10">
    <property type="entry name" value="Periplasmic binding protein-like II"/>
    <property type="match status" value="2"/>
</dbReference>
<dbReference type="AlphaFoldDB" id="S3H5K3"/>
<keyword evidence="5" id="KW-0614">Plasmid</keyword>
<sequence>MKKIIKTIAAAASLTVASAAFSGAAWAGEVLDRVLSSKTLTLAVGPDWGPISHLDEKHELVGYDVDISREIAKFLGVEAKFVTPGWDIMTAGKWQGRWDIAMGQMVPTKPRAEIFDFPAVYIWGPNVAVVHKNSKATKPADLEGKVVGTSGGTSADAYANHNLVPAWQGASPVEYQFKPGQIKAYQSTNIAFDDLRLGDGVRLDGVLTDDTLARDAIKAGYPMKILEPALFSAPGAIAILKGDKEFDDKIAAAIKELKDNGTLSKLSIKWYGVDYTNAQ</sequence>
<dbReference type="SMART" id="SM00062">
    <property type="entry name" value="PBPb"/>
    <property type="match status" value="1"/>
</dbReference>
<organism evidence="5 6">
    <name type="scientific">Rhizobium grahamii CCGE 502</name>
    <dbReference type="NCBI Taxonomy" id="990285"/>
    <lineage>
        <taxon>Bacteria</taxon>
        <taxon>Pseudomonadati</taxon>
        <taxon>Pseudomonadota</taxon>
        <taxon>Alphaproteobacteria</taxon>
        <taxon>Hyphomicrobiales</taxon>
        <taxon>Rhizobiaceae</taxon>
        <taxon>Rhizobium/Agrobacterium group</taxon>
        <taxon>Rhizobium</taxon>
    </lineage>
</organism>
<comment type="caution">
    <text evidence="5">The sequence shown here is derived from an EMBL/GenBank/DDBJ whole genome shotgun (WGS) entry which is preliminary data.</text>
</comment>
<keyword evidence="2 3" id="KW-0732">Signal</keyword>
<evidence type="ECO:0000256" key="3">
    <source>
        <dbReference type="SAM" id="SignalP"/>
    </source>
</evidence>
<feature type="signal peptide" evidence="3">
    <location>
        <begin position="1"/>
        <end position="27"/>
    </location>
</feature>
<evidence type="ECO:0000259" key="4">
    <source>
        <dbReference type="SMART" id="SM00062"/>
    </source>
</evidence>